<evidence type="ECO:0000313" key="1">
    <source>
        <dbReference type="EMBL" id="KAG8045284.1"/>
    </source>
</evidence>
<evidence type="ECO:0000313" key="2">
    <source>
        <dbReference type="Proteomes" id="UP000729402"/>
    </source>
</evidence>
<sequence>MAPTEEASSRRIRAGLGFSSRVGHGRGDWRWRAACGYGWVVGRARQREWDCLEAEEGESDDASFGVSLARFGVTHPWTSFVSSAVAFGFRFLSSPGQSRGGRGEEPTIGSFGSRRFAATSRLRRIDKRIPGQEERSK</sequence>
<dbReference type="EMBL" id="JAAALK010000290">
    <property type="protein sequence ID" value="KAG8045284.1"/>
    <property type="molecule type" value="Genomic_DNA"/>
</dbReference>
<keyword evidence="2" id="KW-1185">Reference proteome</keyword>
<proteinExistence type="predicted"/>
<gene>
    <name evidence="1" type="ORF">GUJ93_ZPchr0008g11630</name>
</gene>
<dbReference type="Proteomes" id="UP000729402">
    <property type="component" value="Unassembled WGS sequence"/>
</dbReference>
<reference evidence="1" key="1">
    <citation type="journal article" date="2021" name="bioRxiv">
        <title>Whole Genome Assembly and Annotation of Northern Wild Rice, Zizania palustris L., Supports a Whole Genome Duplication in the Zizania Genus.</title>
        <authorList>
            <person name="Haas M."/>
            <person name="Kono T."/>
            <person name="Macchietto M."/>
            <person name="Millas R."/>
            <person name="McGilp L."/>
            <person name="Shao M."/>
            <person name="Duquette J."/>
            <person name="Hirsch C.N."/>
            <person name="Kimball J."/>
        </authorList>
    </citation>
    <scope>NUCLEOTIDE SEQUENCE</scope>
    <source>
        <tissue evidence="1">Fresh leaf tissue</tissue>
    </source>
</reference>
<organism evidence="1 2">
    <name type="scientific">Zizania palustris</name>
    <name type="common">Northern wild rice</name>
    <dbReference type="NCBI Taxonomy" id="103762"/>
    <lineage>
        <taxon>Eukaryota</taxon>
        <taxon>Viridiplantae</taxon>
        <taxon>Streptophyta</taxon>
        <taxon>Embryophyta</taxon>
        <taxon>Tracheophyta</taxon>
        <taxon>Spermatophyta</taxon>
        <taxon>Magnoliopsida</taxon>
        <taxon>Liliopsida</taxon>
        <taxon>Poales</taxon>
        <taxon>Poaceae</taxon>
        <taxon>BOP clade</taxon>
        <taxon>Oryzoideae</taxon>
        <taxon>Oryzeae</taxon>
        <taxon>Zizaniinae</taxon>
        <taxon>Zizania</taxon>
    </lineage>
</organism>
<protein>
    <submittedName>
        <fullName evidence="1">Uncharacterized protein</fullName>
    </submittedName>
</protein>
<comment type="caution">
    <text evidence="1">The sequence shown here is derived from an EMBL/GenBank/DDBJ whole genome shotgun (WGS) entry which is preliminary data.</text>
</comment>
<accession>A0A8J5RGI1</accession>
<dbReference type="AlphaFoldDB" id="A0A8J5RGI1"/>
<reference evidence="1" key="2">
    <citation type="submission" date="2021-02" db="EMBL/GenBank/DDBJ databases">
        <authorList>
            <person name="Kimball J.A."/>
            <person name="Haas M.W."/>
            <person name="Macchietto M."/>
            <person name="Kono T."/>
            <person name="Duquette J."/>
            <person name="Shao M."/>
        </authorList>
    </citation>
    <scope>NUCLEOTIDE SEQUENCE</scope>
    <source>
        <tissue evidence="1">Fresh leaf tissue</tissue>
    </source>
</reference>
<name>A0A8J5RGI1_ZIZPA</name>